<keyword evidence="3" id="KW-1185">Reference proteome</keyword>
<evidence type="ECO:0000313" key="2">
    <source>
        <dbReference type="EMBL" id="KAI5081235.1"/>
    </source>
</evidence>
<evidence type="ECO:0000313" key="3">
    <source>
        <dbReference type="Proteomes" id="UP000886520"/>
    </source>
</evidence>
<sequence>MSGSCKLAFSRASTIERTVPTSLPNPSRARFHVCKSSSSSSQPDVQLRIEHRNVNNSSRQGGFGKDELRGSFGNDEPATSPAPTEIPSQKPVDKLHYRQLGHADRLLNGELHFSRSLDREEEYTELPIDDEPLEPITKISVPRQKYIPVSKVSLVKALADSFNDEKKASEFLMICSLLDFILHAEHKTTLEQMRLDYKITRSALKKEAQHTKGKPKGGRKAKKKKGLLGRLLEFLNKRRGESKVAKSVSASMKKQLTNTTLDQLYKDISDYGLEYPSLKENKLDQGTISSSSTGNGTLSSNPGTTTSMATVPAAETTIRNSIAAAARFQRTFLKLLKNAHFQGLSARDLQLTSALNSDYLLTLPIEVDWKHTSSKVAIIFRRGYAAERQEGLLFGAKLDYIQSLVLRKIFNWFAKPLFRGGSWINQQLKRSRESDGVRTWTEEFTEWLKEPLKPEIDDDFSGIIADSLTDAEKEDFLPIWIAAQQAVPRYEAFLSSVGARGLLLRKILVWMRILPPQSPKLSLNSGIGSTSFASSPRGNNLARISMRDIWLPASEMVCGNNIWRRLRATFLVFFSRSILQEPAYKELVLLYNLSDADDDEREDKIPNLQLKIYGKIPIPDLKVIFPNKKLSFRILDTVRLDIATIIGLLAFLINYRFDDFLSSPSAFVLDIIASSALIVYITRVALGYKQTYDRYQLLVNKTLYEKTLASGFGAAQFLVDASEQQQFKECVLAFALLMNKKNAKVETRESLAIKCENFLLNHFKEEVQMPIDEALGNLSRLGLIEENSSSGLGFSDDCYILHAQPYIQSMSVLRERWTELLSDGSLPTSFLRSLYQTPE</sequence>
<comment type="caution">
    <text evidence="2">The sequence shown here is derived from an EMBL/GenBank/DDBJ whole genome shotgun (WGS) entry which is preliminary data.</text>
</comment>
<feature type="region of interest" description="Disordered" evidence="1">
    <location>
        <begin position="19"/>
        <end position="90"/>
    </location>
</feature>
<name>A0A9D4ZQB7_ADICA</name>
<dbReference type="EMBL" id="JABFUD020000004">
    <property type="protein sequence ID" value="KAI5081235.1"/>
    <property type="molecule type" value="Genomic_DNA"/>
</dbReference>
<organism evidence="2 3">
    <name type="scientific">Adiantum capillus-veneris</name>
    <name type="common">Maidenhair fern</name>
    <dbReference type="NCBI Taxonomy" id="13818"/>
    <lineage>
        <taxon>Eukaryota</taxon>
        <taxon>Viridiplantae</taxon>
        <taxon>Streptophyta</taxon>
        <taxon>Embryophyta</taxon>
        <taxon>Tracheophyta</taxon>
        <taxon>Polypodiopsida</taxon>
        <taxon>Polypodiidae</taxon>
        <taxon>Polypodiales</taxon>
        <taxon>Pteridineae</taxon>
        <taxon>Pteridaceae</taxon>
        <taxon>Vittarioideae</taxon>
        <taxon>Adiantum</taxon>
    </lineage>
</organism>
<dbReference type="Proteomes" id="UP000886520">
    <property type="component" value="Chromosome 4"/>
</dbReference>
<accession>A0A9D4ZQB7</accession>
<dbReference type="Pfam" id="PF12576">
    <property type="entry name" value="DUF3754"/>
    <property type="match status" value="1"/>
</dbReference>
<gene>
    <name evidence="2" type="ORF">GOP47_0004418</name>
</gene>
<dbReference type="PANTHER" id="PTHR33645">
    <property type="entry name" value="AMINOPEPTIDASE (DUF3754)"/>
    <property type="match status" value="1"/>
</dbReference>
<proteinExistence type="predicted"/>
<dbReference type="InterPro" id="IPR022227">
    <property type="entry name" value="DUF3754"/>
</dbReference>
<dbReference type="AlphaFoldDB" id="A0A9D4ZQB7"/>
<feature type="compositionally biased region" description="Low complexity" evidence="1">
    <location>
        <begin position="286"/>
        <end position="307"/>
    </location>
</feature>
<protein>
    <submittedName>
        <fullName evidence="2">Uncharacterized protein</fullName>
    </submittedName>
</protein>
<dbReference type="PANTHER" id="PTHR33645:SF2">
    <property type="entry name" value="FAMILY PROTEIN, PUTATIVE (DUF3754)-RELATED"/>
    <property type="match status" value="1"/>
</dbReference>
<evidence type="ECO:0000256" key="1">
    <source>
        <dbReference type="SAM" id="MobiDB-lite"/>
    </source>
</evidence>
<feature type="region of interest" description="Disordered" evidence="1">
    <location>
        <begin position="284"/>
        <end position="308"/>
    </location>
</feature>
<reference evidence="2" key="1">
    <citation type="submission" date="2021-01" db="EMBL/GenBank/DDBJ databases">
        <title>Adiantum capillus-veneris genome.</title>
        <authorList>
            <person name="Fang Y."/>
            <person name="Liao Q."/>
        </authorList>
    </citation>
    <scope>NUCLEOTIDE SEQUENCE</scope>
    <source>
        <strain evidence="2">H3</strain>
        <tissue evidence="2">Leaf</tissue>
    </source>
</reference>
<dbReference type="OrthoDB" id="2020015at2759"/>